<feature type="transmembrane region" description="Helical" evidence="5">
    <location>
        <begin position="44"/>
        <end position="62"/>
    </location>
</feature>
<dbReference type="InterPro" id="IPR051788">
    <property type="entry name" value="MFS_Transporter"/>
</dbReference>
<dbReference type="SUPFAM" id="SSF103473">
    <property type="entry name" value="MFS general substrate transporter"/>
    <property type="match status" value="1"/>
</dbReference>
<keyword evidence="2 5" id="KW-0812">Transmembrane</keyword>
<keyword evidence="7" id="KW-1185">Reference proteome</keyword>
<feature type="transmembrane region" description="Helical" evidence="5">
    <location>
        <begin position="294"/>
        <end position="316"/>
    </location>
</feature>
<dbReference type="PANTHER" id="PTHR23514:SF13">
    <property type="entry name" value="INNER MEMBRANE PROTEIN YBJJ"/>
    <property type="match status" value="1"/>
</dbReference>
<feature type="transmembrane region" description="Helical" evidence="5">
    <location>
        <begin position="359"/>
        <end position="378"/>
    </location>
</feature>
<evidence type="ECO:0000313" key="6">
    <source>
        <dbReference type="EMBL" id="MEO3690815.1"/>
    </source>
</evidence>
<feature type="transmembrane region" description="Helical" evidence="5">
    <location>
        <begin position="137"/>
        <end position="156"/>
    </location>
</feature>
<evidence type="ECO:0000256" key="2">
    <source>
        <dbReference type="ARBA" id="ARBA00022692"/>
    </source>
</evidence>
<comment type="caution">
    <text evidence="6">The sequence shown here is derived from an EMBL/GenBank/DDBJ whole genome shotgun (WGS) entry which is preliminary data.</text>
</comment>
<dbReference type="InterPro" id="IPR036259">
    <property type="entry name" value="MFS_trans_sf"/>
</dbReference>
<sequence length="381" mass="38962">MPASHALQRTAARTLFAALGLGIGAWGAQVPALAQRYALNEAQLSMALLAAAIGAVSCLLVAPKLVMRVGPRRCVKGASSIMCLVIAAVLFGEAWWTIGAIMVGFGLSTALFDVSVNAEANRIEQETGWKLMSSVHAMFSLGSMVGALGCAGLLRLGVAPQWQLAGFGLALLPVYLWAAHQLDGPHPDAHADENNSPFTLPTGPLLWMGMVGALGLVAEGALFDWSALYVKQELQGSAAMGALAFAAFSAAMAYGRLRGDSVRARVAPPRLLLVSGVLAAVGMAIALVGGRPEAALVGFVIVGLGLANIVPVMFAAAGQMEGVPPAQGVAAVSAVGYAGFLFGPPMIGGLARGTSLSAALWLVVLFAVLIAALSGRVLKKT</sequence>
<dbReference type="InterPro" id="IPR011701">
    <property type="entry name" value="MFS"/>
</dbReference>
<accession>A0ABV0FY12</accession>
<dbReference type="PANTHER" id="PTHR23514">
    <property type="entry name" value="BYPASS OF STOP CODON PROTEIN 6"/>
    <property type="match status" value="1"/>
</dbReference>
<evidence type="ECO:0000256" key="1">
    <source>
        <dbReference type="ARBA" id="ARBA00004141"/>
    </source>
</evidence>
<feature type="transmembrane region" description="Helical" evidence="5">
    <location>
        <begin position="328"/>
        <end position="347"/>
    </location>
</feature>
<feature type="transmembrane region" description="Helical" evidence="5">
    <location>
        <begin position="198"/>
        <end position="218"/>
    </location>
</feature>
<evidence type="ECO:0000256" key="4">
    <source>
        <dbReference type="ARBA" id="ARBA00023136"/>
    </source>
</evidence>
<feature type="transmembrane region" description="Helical" evidence="5">
    <location>
        <begin position="162"/>
        <end position="178"/>
    </location>
</feature>
<evidence type="ECO:0000256" key="3">
    <source>
        <dbReference type="ARBA" id="ARBA00022989"/>
    </source>
</evidence>
<keyword evidence="3 5" id="KW-1133">Transmembrane helix</keyword>
<protein>
    <submittedName>
        <fullName evidence="6">MFS transporter</fullName>
    </submittedName>
</protein>
<keyword evidence="4 5" id="KW-0472">Membrane</keyword>
<dbReference type="CDD" id="cd17393">
    <property type="entry name" value="MFS_MosC_like"/>
    <property type="match status" value="1"/>
</dbReference>
<evidence type="ECO:0000256" key="5">
    <source>
        <dbReference type="SAM" id="Phobius"/>
    </source>
</evidence>
<organism evidence="6 7">
    <name type="scientific">Roseateles paludis</name>
    <dbReference type="NCBI Taxonomy" id="3145238"/>
    <lineage>
        <taxon>Bacteria</taxon>
        <taxon>Pseudomonadati</taxon>
        <taxon>Pseudomonadota</taxon>
        <taxon>Betaproteobacteria</taxon>
        <taxon>Burkholderiales</taxon>
        <taxon>Sphaerotilaceae</taxon>
        <taxon>Roseateles</taxon>
    </lineage>
</organism>
<dbReference type="RefSeq" id="WP_347703635.1">
    <property type="nucleotide sequence ID" value="NZ_JBDPZD010000001.1"/>
</dbReference>
<gene>
    <name evidence="6" type="ORF">ABDJ85_04990</name>
</gene>
<feature type="transmembrane region" description="Helical" evidence="5">
    <location>
        <begin position="238"/>
        <end position="257"/>
    </location>
</feature>
<dbReference type="Pfam" id="PF07690">
    <property type="entry name" value="MFS_1"/>
    <property type="match status" value="1"/>
</dbReference>
<proteinExistence type="predicted"/>
<evidence type="ECO:0000313" key="7">
    <source>
        <dbReference type="Proteomes" id="UP001495147"/>
    </source>
</evidence>
<dbReference type="Proteomes" id="UP001495147">
    <property type="component" value="Unassembled WGS sequence"/>
</dbReference>
<name>A0ABV0FY12_9BURK</name>
<feature type="transmembrane region" description="Helical" evidence="5">
    <location>
        <begin position="269"/>
        <end position="288"/>
    </location>
</feature>
<dbReference type="EMBL" id="JBDPZD010000001">
    <property type="protein sequence ID" value="MEO3690815.1"/>
    <property type="molecule type" value="Genomic_DNA"/>
</dbReference>
<comment type="subcellular location">
    <subcellularLocation>
        <location evidence="1">Membrane</location>
        <topology evidence="1">Multi-pass membrane protein</topology>
    </subcellularLocation>
</comment>
<reference evidence="6 7" key="1">
    <citation type="submission" date="2024-05" db="EMBL/GenBank/DDBJ databases">
        <title>Roseateles sp. DJS-2-20 16S ribosomal RNA gene Genome sequencing and assembly.</title>
        <authorList>
            <person name="Woo H."/>
        </authorList>
    </citation>
    <scope>NUCLEOTIDE SEQUENCE [LARGE SCALE GENOMIC DNA]</scope>
    <source>
        <strain evidence="6 7">DJS-2-20</strain>
    </source>
</reference>
<dbReference type="Gene3D" id="1.20.1250.20">
    <property type="entry name" value="MFS general substrate transporter like domains"/>
    <property type="match status" value="2"/>
</dbReference>